<comment type="caution">
    <text evidence="3">The sequence shown here is derived from an EMBL/GenBank/DDBJ whole genome shotgun (WGS) entry which is preliminary data.</text>
</comment>
<dbReference type="PANTHER" id="PTHR13847:SF289">
    <property type="entry name" value="GLYCINE OXIDASE"/>
    <property type="match status" value="1"/>
</dbReference>
<dbReference type="InterPro" id="IPR006076">
    <property type="entry name" value="FAD-dep_OxRdtase"/>
</dbReference>
<accession>A0A2A6LMY1</accession>
<organism evidence="3 4">
    <name type="scientific">Rhizobium fredii</name>
    <name type="common">Sinorhizobium fredii</name>
    <dbReference type="NCBI Taxonomy" id="380"/>
    <lineage>
        <taxon>Bacteria</taxon>
        <taxon>Pseudomonadati</taxon>
        <taxon>Pseudomonadota</taxon>
        <taxon>Alphaproteobacteria</taxon>
        <taxon>Hyphomicrobiales</taxon>
        <taxon>Rhizobiaceae</taxon>
        <taxon>Sinorhizobium/Ensifer group</taxon>
        <taxon>Sinorhizobium</taxon>
    </lineage>
</organism>
<dbReference type="Gene3D" id="3.50.50.60">
    <property type="entry name" value="FAD/NAD(P)-binding domain"/>
    <property type="match status" value="2"/>
</dbReference>
<name>A0A2A6LMY1_RHIFR</name>
<reference evidence="3 4" key="1">
    <citation type="submission" date="2017-09" db="EMBL/GenBank/DDBJ databases">
        <title>Comparative genomics of rhizobia isolated from Phaseolus vulgaris in China.</title>
        <authorList>
            <person name="Tong W."/>
        </authorList>
    </citation>
    <scope>NUCLEOTIDE SEQUENCE [LARGE SCALE GENOMIC DNA]</scope>
    <source>
        <strain evidence="3 4">PCH1</strain>
    </source>
</reference>
<dbReference type="AlphaFoldDB" id="A0A2A6LMY1"/>
<evidence type="ECO:0000256" key="1">
    <source>
        <dbReference type="ARBA" id="ARBA00023002"/>
    </source>
</evidence>
<dbReference type="Gene3D" id="3.30.9.10">
    <property type="entry name" value="D-Amino Acid Oxidase, subunit A, domain 2"/>
    <property type="match status" value="1"/>
</dbReference>
<dbReference type="Pfam" id="PF01266">
    <property type="entry name" value="DAO"/>
    <property type="match status" value="1"/>
</dbReference>
<dbReference type="SUPFAM" id="SSF51905">
    <property type="entry name" value="FAD/NAD(P)-binding domain"/>
    <property type="match status" value="1"/>
</dbReference>
<evidence type="ECO:0000313" key="4">
    <source>
        <dbReference type="Proteomes" id="UP000220353"/>
    </source>
</evidence>
<dbReference type="SUPFAM" id="SSF54373">
    <property type="entry name" value="FAD-linked reductases, C-terminal domain"/>
    <property type="match status" value="1"/>
</dbReference>
<dbReference type="GO" id="GO:0005737">
    <property type="term" value="C:cytoplasm"/>
    <property type="evidence" value="ECO:0007669"/>
    <property type="project" value="TreeGrafter"/>
</dbReference>
<evidence type="ECO:0000259" key="2">
    <source>
        <dbReference type="Pfam" id="PF01266"/>
    </source>
</evidence>
<protein>
    <submittedName>
        <fullName evidence="3">FAD-dependent oxidoreductase</fullName>
    </submittedName>
</protein>
<dbReference type="InterPro" id="IPR036188">
    <property type="entry name" value="FAD/NAD-bd_sf"/>
</dbReference>
<dbReference type="Proteomes" id="UP000220353">
    <property type="component" value="Unassembled WGS sequence"/>
</dbReference>
<dbReference type="RefSeq" id="WP_097588249.1">
    <property type="nucleotide sequence ID" value="NZ_NWTC01000093.1"/>
</dbReference>
<keyword evidence="1" id="KW-0560">Oxidoreductase</keyword>
<dbReference type="PANTHER" id="PTHR13847">
    <property type="entry name" value="SARCOSINE DEHYDROGENASE-RELATED"/>
    <property type="match status" value="1"/>
</dbReference>
<dbReference type="EMBL" id="NWTC01000093">
    <property type="protein sequence ID" value="PDT43138.1"/>
    <property type="molecule type" value="Genomic_DNA"/>
</dbReference>
<proteinExistence type="predicted"/>
<sequence length="411" mass="44103">MSEHRTVAIVGGGIVGVSSALVLAREGHRVTVVEQGQIGHGCSFGNGAQYNSGSSFPMAYPGVMWRALRWLFDSNGPVRLATRELPRTVPWLTRFLLTGRPQAWETAYSALHALNAPCAALYRDMLGETEWNRLFRPNGALHVWRDTSLSELDVVVDSLRAKHGVAFERINAEQVRELEPGLSKDYRRGIYFPGGGHVVSSSGLVEGLMQQATALGVSIRKARVLAIEPGAAGVTLQTSTGPHNFDTVVIAAGIASRDLARTLGVSLSLASERGYHITMPEISGVISRPVTDAASAFVATPLDEGLRIVGIAEFDAPDAPCNQRQISKLRASARAMLPNLSFTEVKDWVGVRPSTPDSLPIIAPHPKHARILFATGHGHMGISGAPMTAALISDLVAGRTPRISCTAYRVR</sequence>
<dbReference type="GO" id="GO:0016491">
    <property type="term" value="F:oxidoreductase activity"/>
    <property type="evidence" value="ECO:0007669"/>
    <property type="project" value="UniProtKB-KW"/>
</dbReference>
<feature type="domain" description="FAD dependent oxidoreductase" evidence="2">
    <location>
        <begin position="7"/>
        <end position="395"/>
    </location>
</feature>
<gene>
    <name evidence="3" type="ORF">CO661_33995</name>
</gene>
<evidence type="ECO:0000313" key="3">
    <source>
        <dbReference type="EMBL" id="PDT43138.1"/>
    </source>
</evidence>